<reference evidence="9" key="1">
    <citation type="journal article" date="2013" name="BMC Microbiol.">
        <title>Taxonomy and evolution of bacteriochlorophyll a-containing members of the OM60/NOR5 clade of marine gammaproteobacteria: description of Luminiphilus syltensis gen. nov., sp. nov., reclassification of Haliea rubra as Pseudohaliea rubra gen. nov., comb. nov., and emendation of Chromatocurvus halotolerans.</title>
        <authorList>
            <person name="Spring S."/>
            <person name="Riedel T."/>
            <person name="Sproer C."/>
            <person name="Yan S."/>
            <person name="Harder J."/>
            <person name="Fuchs B.M."/>
        </authorList>
    </citation>
    <scope>NUCLEOTIDE SEQUENCE [LARGE SCALE GENOMIC DNA]</scope>
    <source>
        <strain evidence="9">NOR51-B</strain>
    </source>
</reference>
<dbReference type="InterPro" id="IPR009057">
    <property type="entry name" value="Homeodomain-like_sf"/>
</dbReference>
<dbReference type="PANTHER" id="PTHR43479">
    <property type="entry name" value="ACREF/ENVCD OPERON REPRESSOR-RELATED"/>
    <property type="match status" value="1"/>
</dbReference>
<dbReference type="PANTHER" id="PTHR43479:SF11">
    <property type="entry name" value="ACREF_ENVCD OPERON REPRESSOR-RELATED"/>
    <property type="match status" value="1"/>
</dbReference>
<accession>B8KU99</accession>
<dbReference type="OrthoDB" id="9179041at2"/>
<evidence type="ECO:0000256" key="1">
    <source>
        <dbReference type="ARBA" id="ARBA00022490"/>
    </source>
</evidence>
<dbReference type="Proteomes" id="UP000004699">
    <property type="component" value="Unassembled WGS sequence"/>
</dbReference>
<dbReference type="SUPFAM" id="SSF48498">
    <property type="entry name" value="Tetracyclin repressor-like, C-terminal domain"/>
    <property type="match status" value="1"/>
</dbReference>
<evidence type="ECO:0000313" key="9">
    <source>
        <dbReference type="Proteomes" id="UP000004699"/>
    </source>
</evidence>
<dbReference type="SUPFAM" id="SSF46689">
    <property type="entry name" value="Homeodomain-like"/>
    <property type="match status" value="1"/>
</dbReference>
<keyword evidence="4 5" id="KW-0131">Cell cycle</keyword>
<dbReference type="PROSITE" id="PS50977">
    <property type="entry name" value="HTH_TETR_2"/>
    <property type="match status" value="1"/>
</dbReference>
<name>B8KU99_9GAMM</name>
<dbReference type="GO" id="GO:0010974">
    <property type="term" value="P:negative regulation of division septum assembly"/>
    <property type="evidence" value="ECO:0007669"/>
    <property type="project" value="InterPro"/>
</dbReference>
<dbReference type="InterPro" id="IPR001647">
    <property type="entry name" value="HTH_TetR"/>
</dbReference>
<dbReference type="InterPro" id="IPR050624">
    <property type="entry name" value="HTH-type_Tx_Regulator"/>
</dbReference>
<evidence type="ECO:0000259" key="7">
    <source>
        <dbReference type="PROSITE" id="PS50977"/>
    </source>
</evidence>
<comment type="subcellular location">
    <subcellularLocation>
        <location evidence="5">Cytoplasm</location>
        <location evidence="5">Nucleoid</location>
    </subcellularLocation>
</comment>
<keyword evidence="9" id="KW-1185">Reference proteome</keyword>
<dbReference type="HAMAP" id="MF_01839">
    <property type="entry name" value="NO_factor_SlmA"/>
    <property type="match status" value="1"/>
</dbReference>
<dbReference type="InterPro" id="IPR023769">
    <property type="entry name" value="NO_SlmA"/>
</dbReference>
<comment type="similarity">
    <text evidence="5">Belongs to the nucleoid occlusion factor SlmA family.</text>
</comment>
<dbReference type="EMBL" id="DS999411">
    <property type="protein sequence ID" value="EED36936.1"/>
    <property type="molecule type" value="Genomic_DNA"/>
</dbReference>
<keyword evidence="3 5" id="KW-0238">DNA-binding</keyword>
<dbReference type="Pfam" id="PF22276">
    <property type="entry name" value="SlmA-like_C"/>
    <property type="match status" value="1"/>
</dbReference>
<dbReference type="NCBIfam" id="NF007015">
    <property type="entry name" value="PRK09480.1"/>
    <property type="match status" value="1"/>
</dbReference>
<dbReference type="RefSeq" id="WP_009021677.1">
    <property type="nucleotide sequence ID" value="NZ_DS999411.1"/>
</dbReference>
<sequence>MPPRRSDRRDQILQALAEMLEANPGERITTAKLAAKVGVSEAALYRHFPSKNKMFEALIEFVEDTLFSRINRIVAEEETAMERCRKIVLLLLSFCERNPGITRVLNGEALIGETERLHIRAAQVFERLETQLRQTLRQAELEENQRPTLALNDAANLLLSCAEGRIAQYVRSNFRKSPTVGWNEQWLILTTGFMRDTPGAAERPAINHG</sequence>
<keyword evidence="1 5" id="KW-0963">Cytoplasm</keyword>
<evidence type="ECO:0000256" key="6">
    <source>
        <dbReference type="PROSITE-ProRule" id="PRU00335"/>
    </source>
</evidence>
<dbReference type="AlphaFoldDB" id="B8KU99"/>
<dbReference type="HOGENOM" id="CLU_069356_5_0_6"/>
<keyword evidence="2 5" id="KW-0132">Cell division</keyword>
<gene>
    <name evidence="5" type="primary">slmA</name>
    <name evidence="8" type="ORF">NOR51B_2889</name>
</gene>
<dbReference type="Gene3D" id="1.10.357.10">
    <property type="entry name" value="Tetracycline Repressor, domain 2"/>
    <property type="match status" value="1"/>
</dbReference>
<dbReference type="InterPro" id="IPR036271">
    <property type="entry name" value="Tet_transcr_reg_TetR-rel_C_sf"/>
</dbReference>
<comment type="function">
    <text evidence="5">Required for nucleoid occlusion (NO) phenomenon, which prevents Z-ring formation and cell division over the nucleoid. Acts as a DNA-associated cell division inhibitor that binds simultaneously chromosomal DNA and FtsZ, and disrupts the assembly of FtsZ polymers. SlmA-DNA-binding sequences (SBS) are dispersed on non-Ter regions of the chromosome, preventing FtsZ polymerization at these regions.</text>
</comment>
<dbReference type="GO" id="GO:0005737">
    <property type="term" value="C:cytoplasm"/>
    <property type="evidence" value="ECO:0007669"/>
    <property type="project" value="UniProtKB-UniRule"/>
</dbReference>
<dbReference type="GO" id="GO:0043565">
    <property type="term" value="F:sequence-specific DNA binding"/>
    <property type="evidence" value="ECO:0007669"/>
    <property type="project" value="UniProtKB-UniRule"/>
</dbReference>
<evidence type="ECO:0000256" key="4">
    <source>
        <dbReference type="ARBA" id="ARBA00023306"/>
    </source>
</evidence>
<comment type="subunit">
    <text evidence="5">Homodimer. Interacts with FtsZ.</text>
</comment>
<protein>
    <recommendedName>
        <fullName evidence="5">Nucleoid occlusion factor SlmA</fullName>
    </recommendedName>
</protein>
<feature type="DNA-binding region" description="H-T-H motif" evidence="6">
    <location>
        <begin position="29"/>
        <end position="48"/>
    </location>
</feature>
<dbReference type="STRING" id="565045.NOR51B_2889"/>
<dbReference type="Pfam" id="PF00440">
    <property type="entry name" value="TetR_N"/>
    <property type="match status" value="1"/>
</dbReference>
<evidence type="ECO:0000256" key="5">
    <source>
        <dbReference type="HAMAP-Rule" id="MF_01839"/>
    </source>
</evidence>
<proteinExistence type="inferred from homology"/>
<organism evidence="8 9">
    <name type="scientific">Luminiphilus syltensis NOR5-1B</name>
    <dbReference type="NCBI Taxonomy" id="565045"/>
    <lineage>
        <taxon>Bacteria</taxon>
        <taxon>Pseudomonadati</taxon>
        <taxon>Pseudomonadota</taxon>
        <taxon>Gammaproteobacteria</taxon>
        <taxon>Cellvibrionales</taxon>
        <taxon>Halieaceae</taxon>
        <taxon>Luminiphilus</taxon>
    </lineage>
</organism>
<evidence type="ECO:0000256" key="2">
    <source>
        <dbReference type="ARBA" id="ARBA00022618"/>
    </source>
</evidence>
<dbReference type="GO" id="GO:0043590">
    <property type="term" value="C:bacterial nucleoid"/>
    <property type="evidence" value="ECO:0007669"/>
    <property type="project" value="UniProtKB-UniRule"/>
</dbReference>
<dbReference type="InterPro" id="IPR054580">
    <property type="entry name" value="SlmA-like_C"/>
</dbReference>
<feature type="domain" description="HTH tetR-type" evidence="7">
    <location>
        <begin position="6"/>
        <end position="66"/>
    </location>
</feature>
<evidence type="ECO:0000256" key="3">
    <source>
        <dbReference type="ARBA" id="ARBA00023125"/>
    </source>
</evidence>
<evidence type="ECO:0000313" key="8">
    <source>
        <dbReference type="EMBL" id="EED36936.1"/>
    </source>
</evidence>
<dbReference type="eggNOG" id="COG1309">
    <property type="taxonomic scope" value="Bacteria"/>
</dbReference>
<dbReference type="GO" id="GO:0051301">
    <property type="term" value="P:cell division"/>
    <property type="evidence" value="ECO:0007669"/>
    <property type="project" value="UniProtKB-KW"/>
</dbReference>